<dbReference type="RefSeq" id="WP_378035900.1">
    <property type="nucleotide sequence ID" value="NZ_JBHSIV010000008.1"/>
</dbReference>
<dbReference type="EMBL" id="JBHSIV010000008">
    <property type="protein sequence ID" value="MFC5062550.1"/>
    <property type="molecule type" value="Genomic_DNA"/>
</dbReference>
<sequence length="45" mass="5164">MIESWMVFVGVGAVGGFFVGRATAEIRRARADMRNTWNGRKRYRS</sequence>
<protein>
    <submittedName>
        <fullName evidence="2">Uncharacterized protein</fullName>
    </submittedName>
</protein>
<evidence type="ECO:0000256" key="1">
    <source>
        <dbReference type="SAM" id="Phobius"/>
    </source>
</evidence>
<keyword evidence="1" id="KW-0812">Transmembrane</keyword>
<name>A0ABV9YI90_9PSEU</name>
<organism evidence="2 3">
    <name type="scientific">Actinomycetospora atypica</name>
    <dbReference type="NCBI Taxonomy" id="1290095"/>
    <lineage>
        <taxon>Bacteria</taxon>
        <taxon>Bacillati</taxon>
        <taxon>Actinomycetota</taxon>
        <taxon>Actinomycetes</taxon>
        <taxon>Pseudonocardiales</taxon>
        <taxon>Pseudonocardiaceae</taxon>
        <taxon>Actinomycetospora</taxon>
    </lineage>
</organism>
<keyword evidence="1" id="KW-1133">Transmembrane helix</keyword>
<evidence type="ECO:0000313" key="3">
    <source>
        <dbReference type="Proteomes" id="UP001595947"/>
    </source>
</evidence>
<proteinExistence type="predicted"/>
<reference evidence="3" key="1">
    <citation type="journal article" date="2019" name="Int. J. Syst. Evol. Microbiol.">
        <title>The Global Catalogue of Microorganisms (GCM) 10K type strain sequencing project: providing services to taxonomists for standard genome sequencing and annotation.</title>
        <authorList>
            <consortium name="The Broad Institute Genomics Platform"/>
            <consortium name="The Broad Institute Genome Sequencing Center for Infectious Disease"/>
            <person name="Wu L."/>
            <person name="Ma J."/>
        </authorList>
    </citation>
    <scope>NUCLEOTIDE SEQUENCE [LARGE SCALE GENOMIC DNA]</scope>
    <source>
        <strain evidence="3">CGMCC 4.7093</strain>
    </source>
</reference>
<keyword evidence="1" id="KW-0472">Membrane</keyword>
<evidence type="ECO:0000313" key="2">
    <source>
        <dbReference type="EMBL" id="MFC5062550.1"/>
    </source>
</evidence>
<feature type="transmembrane region" description="Helical" evidence="1">
    <location>
        <begin position="6"/>
        <end position="24"/>
    </location>
</feature>
<accession>A0ABV9YI90</accession>
<keyword evidence="3" id="KW-1185">Reference proteome</keyword>
<gene>
    <name evidence="2" type="ORF">ACFPBZ_10060</name>
</gene>
<comment type="caution">
    <text evidence="2">The sequence shown here is derived from an EMBL/GenBank/DDBJ whole genome shotgun (WGS) entry which is preliminary data.</text>
</comment>
<dbReference type="Proteomes" id="UP001595947">
    <property type="component" value="Unassembled WGS sequence"/>
</dbReference>